<dbReference type="PROSITE" id="PS50067">
    <property type="entry name" value="KINESIN_MOTOR_2"/>
    <property type="match status" value="1"/>
</dbReference>
<feature type="region of interest" description="Disordered" evidence="9">
    <location>
        <begin position="630"/>
        <end position="708"/>
    </location>
</feature>
<feature type="coiled-coil region" evidence="8">
    <location>
        <begin position="453"/>
        <end position="569"/>
    </location>
</feature>
<dbReference type="InterPro" id="IPR036961">
    <property type="entry name" value="Kinesin_motor_dom_sf"/>
</dbReference>
<organism evidence="11">
    <name type="scientific">Rhizochromulina marina</name>
    <dbReference type="NCBI Taxonomy" id="1034831"/>
    <lineage>
        <taxon>Eukaryota</taxon>
        <taxon>Sar</taxon>
        <taxon>Stramenopiles</taxon>
        <taxon>Ochrophyta</taxon>
        <taxon>Dictyochophyceae</taxon>
        <taxon>Rhizochromulinales</taxon>
        <taxon>Rhizochromulina</taxon>
    </lineage>
</organism>
<name>A0A7S2WN30_9STRA</name>
<gene>
    <name evidence="11" type="ORF">RMAR1173_LOCUS14265</name>
</gene>
<feature type="compositionally biased region" description="Basic and acidic residues" evidence="9">
    <location>
        <begin position="630"/>
        <end position="646"/>
    </location>
</feature>
<dbReference type="InterPro" id="IPR027640">
    <property type="entry name" value="Kinesin-like_fam"/>
</dbReference>
<keyword evidence="3 6" id="KW-0067">ATP-binding</keyword>
<keyword evidence="4 8" id="KW-0175">Coiled coil</keyword>
<dbReference type="InterPro" id="IPR001752">
    <property type="entry name" value="Kinesin_motor_dom"/>
</dbReference>
<dbReference type="PANTHER" id="PTHR47968:SF36">
    <property type="entry name" value="KINESIN HEAVY CHAIN ISOFORM X1"/>
    <property type="match status" value="1"/>
</dbReference>
<dbReference type="AlphaFoldDB" id="A0A7S2WN30"/>
<keyword evidence="1 7" id="KW-0493">Microtubule</keyword>
<evidence type="ECO:0000256" key="6">
    <source>
        <dbReference type="PROSITE-ProRule" id="PRU00283"/>
    </source>
</evidence>
<evidence type="ECO:0000256" key="1">
    <source>
        <dbReference type="ARBA" id="ARBA00022701"/>
    </source>
</evidence>
<dbReference type="GO" id="GO:0005524">
    <property type="term" value="F:ATP binding"/>
    <property type="evidence" value="ECO:0007669"/>
    <property type="project" value="UniProtKB-UniRule"/>
</dbReference>
<comment type="similarity">
    <text evidence="6 7">Belongs to the TRAFAC class myosin-kinesin ATPase superfamily. Kinesin family.</text>
</comment>
<feature type="domain" description="Kinesin motor" evidence="10">
    <location>
        <begin position="6"/>
        <end position="360"/>
    </location>
</feature>
<dbReference type="GO" id="GO:0007018">
    <property type="term" value="P:microtubule-based movement"/>
    <property type="evidence" value="ECO:0007669"/>
    <property type="project" value="InterPro"/>
</dbReference>
<dbReference type="GO" id="GO:0005874">
    <property type="term" value="C:microtubule"/>
    <property type="evidence" value="ECO:0007669"/>
    <property type="project" value="UniProtKB-KW"/>
</dbReference>
<evidence type="ECO:0000256" key="5">
    <source>
        <dbReference type="ARBA" id="ARBA00023175"/>
    </source>
</evidence>
<sequence length="708" mass="76650">MAPSDTVKVFARLRPSNPEADGPEDVEGGGGGGTFLTPAALEDSDGCFQAFDCTSGELVYQKPGDGGDGMTFRFDGLFGAGATQGEVYQGAARTIVDGVLQGYNGAILAYGQTGSGKTFSMRGPEASTAPESEIGAIPRALSHLLEERERLSKEENVDVSLCVSYLQIYCEILQDLLAPASTNLSVREATDGRVYVQGLSRVPVHSINQCMEILREGDNHRTVAFTNLNAASSRSHAAVIVHLERREPTVGGERGMLVTSTLTMVDLAGSERVKRSGVQYQKLEESKAINLSLSSLGNCVSALAHERSHIPYRDSKLTRLLSQSLGGNARTAILVTLSPGNDLTSENLSTLRFAQRASRVKVSAVRNETVDYATLYQKAQAEVDRKDDSIHALELEVAKLKSQLTECKAERDAAVDKKTAAEAKFQSAEAGYAASLNALQQTSGEDADGSRAVAAIESVNEKWRSEIDTLQKQHEAQLAELRQRMEKQIHAYKSAAAEASQEHAVAEGELTHEREGYLETLTKYRECREQLQQSEKESAARISELLVEKADYEAKEAELVEALESARKTADISLGKASDMAERVESLESVHREQASQISRDYVSREHVEAMERLFKETVERLTNRLEQLEENVPDRQRGRGSEGTRKILSSIEDPRAAAGGAGGGIRRGVRVEPGGGGAARGIRIEPGRLRAGGGGRGAGAADRRRNF</sequence>
<evidence type="ECO:0000256" key="9">
    <source>
        <dbReference type="SAM" id="MobiDB-lite"/>
    </source>
</evidence>
<keyword evidence="5 6" id="KW-0505">Motor protein</keyword>
<keyword evidence="2 6" id="KW-0547">Nucleotide-binding</keyword>
<evidence type="ECO:0000313" key="11">
    <source>
        <dbReference type="EMBL" id="CAD9698534.1"/>
    </source>
</evidence>
<evidence type="ECO:0000256" key="7">
    <source>
        <dbReference type="RuleBase" id="RU000394"/>
    </source>
</evidence>
<dbReference type="GO" id="GO:0003777">
    <property type="term" value="F:microtubule motor activity"/>
    <property type="evidence" value="ECO:0007669"/>
    <property type="project" value="InterPro"/>
</dbReference>
<evidence type="ECO:0000256" key="2">
    <source>
        <dbReference type="ARBA" id="ARBA00022741"/>
    </source>
</evidence>
<dbReference type="PRINTS" id="PR00380">
    <property type="entry name" value="KINESINHEAVY"/>
</dbReference>
<dbReference type="InterPro" id="IPR019821">
    <property type="entry name" value="Kinesin_motor_CS"/>
</dbReference>
<dbReference type="SMART" id="SM00129">
    <property type="entry name" value="KISc"/>
    <property type="match status" value="1"/>
</dbReference>
<dbReference type="Gene3D" id="3.40.850.10">
    <property type="entry name" value="Kinesin motor domain"/>
    <property type="match status" value="1"/>
</dbReference>
<dbReference type="Pfam" id="PF00225">
    <property type="entry name" value="Kinesin"/>
    <property type="match status" value="1"/>
</dbReference>
<dbReference type="InterPro" id="IPR027417">
    <property type="entry name" value="P-loop_NTPase"/>
</dbReference>
<dbReference type="CDD" id="cd00106">
    <property type="entry name" value="KISc"/>
    <property type="match status" value="1"/>
</dbReference>
<feature type="binding site" evidence="6">
    <location>
        <begin position="111"/>
        <end position="118"/>
    </location>
    <ligand>
        <name>ATP</name>
        <dbReference type="ChEBI" id="CHEBI:30616"/>
    </ligand>
</feature>
<evidence type="ECO:0000256" key="3">
    <source>
        <dbReference type="ARBA" id="ARBA00022840"/>
    </source>
</evidence>
<protein>
    <recommendedName>
        <fullName evidence="7">Kinesin-like protein</fullName>
    </recommendedName>
</protein>
<evidence type="ECO:0000259" key="10">
    <source>
        <dbReference type="PROSITE" id="PS50067"/>
    </source>
</evidence>
<dbReference type="SUPFAM" id="SSF52540">
    <property type="entry name" value="P-loop containing nucleoside triphosphate hydrolases"/>
    <property type="match status" value="1"/>
</dbReference>
<evidence type="ECO:0000256" key="4">
    <source>
        <dbReference type="ARBA" id="ARBA00023054"/>
    </source>
</evidence>
<dbReference type="GO" id="GO:0008017">
    <property type="term" value="F:microtubule binding"/>
    <property type="evidence" value="ECO:0007669"/>
    <property type="project" value="InterPro"/>
</dbReference>
<reference evidence="11" key="1">
    <citation type="submission" date="2021-01" db="EMBL/GenBank/DDBJ databases">
        <authorList>
            <person name="Corre E."/>
            <person name="Pelletier E."/>
            <person name="Niang G."/>
            <person name="Scheremetjew M."/>
            <person name="Finn R."/>
            <person name="Kale V."/>
            <person name="Holt S."/>
            <person name="Cochrane G."/>
            <person name="Meng A."/>
            <person name="Brown T."/>
            <person name="Cohen L."/>
        </authorList>
    </citation>
    <scope>NUCLEOTIDE SEQUENCE</scope>
    <source>
        <strain evidence="11">CCMP1243</strain>
    </source>
</reference>
<feature type="coiled-coil region" evidence="8">
    <location>
        <begin position="376"/>
        <end position="417"/>
    </location>
</feature>
<dbReference type="PANTHER" id="PTHR47968">
    <property type="entry name" value="CENTROMERE PROTEIN E"/>
    <property type="match status" value="1"/>
</dbReference>
<dbReference type="EMBL" id="HBHJ01021580">
    <property type="protein sequence ID" value="CAD9698534.1"/>
    <property type="molecule type" value="Transcribed_RNA"/>
</dbReference>
<accession>A0A7S2WN30</accession>
<evidence type="ECO:0000256" key="8">
    <source>
        <dbReference type="SAM" id="Coils"/>
    </source>
</evidence>
<proteinExistence type="inferred from homology"/>
<dbReference type="PROSITE" id="PS00411">
    <property type="entry name" value="KINESIN_MOTOR_1"/>
    <property type="match status" value="1"/>
</dbReference>